<evidence type="ECO:0000313" key="2">
    <source>
        <dbReference type="Proteomes" id="UP000285326"/>
    </source>
</evidence>
<dbReference type="EMBL" id="MCBS01020216">
    <property type="protein sequence ID" value="RKF79470.1"/>
    <property type="molecule type" value="Genomic_DNA"/>
</dbReference>
<gene>
    <name evidence="1" type="ORF">GcM1_202034</name>
</gene>
<organism evidence="1 2">
    <name type="scientific">Golovinomyces cichoracearum</name>
    <dbReference type="NCBI Taxonomy" id="62708"/>
    <lineage>
        <taxon>Eukaryota</taxon>
        <taxon>Fungi</taxon>
        <taxon>Dikarya</taxon>
        <taxon>Ascomycota</taxon>
        <taxon>Pezizomycotina</taxon>
        <taxon>Leotiomycetes</taxon>
        <taxon>Erysiphales</taxon>
        <taxon>Erysiphaceae</taxon>
        <taxon>Golovinomyces</taxon>
    </lineage>
</organism>
<dbReference type="Proteomes" id="UP000285326">
    <property type="component" value="Unassembled WGS sequence"/>
</dbReference>
<dbReference type="AlphaFoldDB" id="A0A420IY55"/>
<evidence type="ECO:0000313" key="1">
    <source>
        <dbReference type="EMBL" id="RKF79470.1"/>
    </source>
</evidence>
<proteinExistence type="predicted"/>
<protein>
    <submittedName>
        <fullName evidence="1">Uncharacterized protein</fullName>
    </submittedName>
</protein>
<accession>A0A420IY55</accession>
<name>A0A420IY55_9PEZI</name>
<sequence length="62" mass="7024">MRSTIKGIWRTLVEFKISDNKHLARMGINDKVSIEEIERVIACKPPAVKIKGSQIPDAPHRT</sequence>
<comment type="caution">
    <text evidence="1">The sequence shown here is derived from an EMBL/GenBank/DDBJ whole genome shotgun (WGS) entry which is preliminary data.</text>
</comment>
<reference evidence="1 2" key="1">
    <citation type="journal article" date="2018" name="BMC Genomics">
        <title>Comparative genome analyses reveal sequence features reflecting distinct modes of host-adaptation between dicot and monocot powdery mildew.</title>
        <authorList>
            <person name="Wu Y."/>
            <person name="Ma X."/>
            <person name="Pan Z."/>
            <person name="Kale S.D."/>
            <person name="Song Y."/>
            <person name="King H."/>
            <person name="Zhang Q."/>
            <person name="Presley C."/>
            <person name="Deng X."/>
            <person name="Wei C.I."/>
            <person name="Xiao S."/>
        </authorList>
    </citation>
    <scope>NUCLEOTIDE SEQUENCE [LARGE SCALE GENOMIC DNA]</scope>
    <source>
        <strain evidence="1">UMSG1</strain>
    </source>
</reference>